<evidence type="ECO:0000256" key="1">
    <source>
        <dbReference type="SAM" id="Phobius"/>
    </source>
</evidence>
<dbReference type="Proteomes" id="UP000183567">
    <property type="component" value="Unassembled WGS sequence"/>
</dbReference>
<gene>
    <name evidence="2" type="ORF">AZE42_07707</name>
</gene>
<keyword evidence="1" id="KW-0472">Membrane</keyword>
<dbReference type="OrthoDB" id="415411at2759"/>
<proteinExistence type="predicted"/>
<feature type="transmembrane region" description="Helical" evidence="1">
    <location>
        <begin position="50"/>
        <end position="71"/>
    </location>
</feature>
<dbReference type="PANTHER" id="PTHR10151">
    <property type="entry name" value="ECTONUCLEOTIDE PYROPHOSPHATASE/PHOSPHODIESTERASE"/>
    <property type="match status" value="1"/>
</dbReference>
<dbReference type="AlphaFoldDB" id="A0A1J8QYH8"/>
<keyword evidence="3" id="KW-1185">Reference proteome</keyword>
<comment type="caution">
    <text evidence="2">The sequence shown here is derived from an EMBL/GenBank/DDBJ whole genome shotgun (WGS) entry which is preliminary data.</text>
</comment>
<sequence>MTNARDVDLPASPDERRGLLSNVDVVLDDQPKFEEKATFPALSSKKRGPLAGFLFLITLILAANITGFELWPRSQHDTRSGRHALYSNGTHEFKKTVLMVSIDGFRADYLDRGLTPHLLDIGREGLRAKYMRPVFPTLTFPNHWTLLTGLWTESHGIVANDFWDPVFQETFHYYNVTSTKNPRWWLGEPIWETAERAGIITANLMWAGPWTTSSGVKPTYFLPWVEQPLPTKLSKLLEWIDLPLAIRPQLILGYDPSVDHAGHGTGPMSEVVNTTLATVDLFVRNLTQALGERNLTDIVDVIFVSDHGMTNMSHPTFLYVDEIVGQPWEGVITRDGWPSMGLRFTSGTNATKVLEHLYQYTLAHPGQFDVFTAESFPTDPATSSVDLNAFKHGKLDAGLQPMPERYHFSANYRIAPVWIVPRIGYALTYHGDTGSMPIGNHGYDNEEPSMHALFIAHGPFSKRAKAALAARSEDQDEYLMPGFQNVEIYNLVRQLLGIDAAHAAKTNGTVGFWDSYVLPDAGT</sequence>
<dbReference type="GO" id="GO:0047429">
    <property type="term" value="F:nucleoside triphosphate diphosphatase activity"/>
    <property type="evidence" value="ECO:0007669"/>
    <property type="project" value="TreeGrafter"/>
</dbReference>
<dbReference type="SUPFAM" id="SSF53649">
    <property type="entry name" value="Alkaline phosphatase-like"/>
    <property type="match status" value="1"/>
</dbReference>
<dbReference type="CDD" id="cd16018">
    <property type="entry name" value="Enpp"/>
    <property type="match status" value="1"/>
</dbReference>
<dbReference type="GO" id="GO:0009141">
    <property type="term" value="P:nucleoside triphosphate metabolic process"/>
    <property type="evidence" value="ECO:0007669"/>
    <property type="project" value="TreeGrafter"/>
</dbReference>
<keyword evidence="1" id="KW-1133">Transmembrane helix</keyword>
<evidence type="ECO:0008006" key="4">
    <source>
        <dbReference type="Google" id="ProtNLM"/>
    </source>
</evidence>
<accession>A0A1J8QYH8</accession>
<dbReference type="InterPro" id="IPR017850">
    <property type="entry name" value="Alkaline_phosphatase_core_sf"/>
</dbReference>
<evidence type="ECO:0000313" key="2">
    <source>
        <dbReference type="EMBL" id="OJA16700.1"/>
    </source>
</evidence>
<name>A0A1J8QYH8_9AGAM</name>
<evidence type="ECO:0000313" key="3">
    <source>
        <dbReference type="Proteomes" id="UP000183567"/>
    </source>
</evidence>
<dbReference type="EMBL" id="LVVM01002427">
    <property type="protein sequence ID" value="OJA16700.1"/>
    <property type="molecule type" value="Genomic_DNA"/>
</dbReference>
<dbReference type="Gene3D" id="3.40.720.10">
    <property type="entry name" value="Alkaline Phosphatase, subunit A"/>
    <property type="match status" value="1"/>
</dbReference>
<dbReference type="InterPro" id="IPR002591">
    <property type="entry name" value="Phosphodiest/P_Trfase"/>
</dbReference>
<dbReference type="STRING" id="180088.A0A1J8QYH8"/>
<dbReference type="GO" id="GO:0017111">
    <property type="term" value="F:ribonucleoside triphosphate phosphatase activity"/>
    <property type="evidence" value="ECO:0007669"/>
    <property type="project" value="TreeGrafter"/>
</dbReference>
<reference evidence="2 3" key="1">
    <citation type="submission" date="2016-03" db="EMBL/GenBank/DDBJ databases">
        <title>Comparative genomics of the ectomycorrhizal sister species Rhizopogon vinicolor and Rhizopogon vesiculosus (Basidiomycota: Boletales) reveals a divergence of the mating type B locus.</title>
        <authorList>
            <person name="Mujic A.B."/>
            <person name="Kuo A."/>
            <person name="Tritt A."/>
            <person name="Lipzen A."/>
            <person name="Chen C."/>
            <person name="Johnson J."/>
            <person name="Sharma A."/>
            <person name="Barry K."/>
            <person name="Grigoriev I.V."/>
            <person name="Spatafora J.W."/>
        </authorList>
    </citation>
    <scope>NUCLEOTIDE SEQUENCE [LARGE SCALE GENOMIC DNA]</scope>
    <source>
        <strain evidence="2 3">AM-OR11-056</strain>
    </source>
</reference>
<dbReference type="Pfam" id="PF01663">
    <property type="entry name" value="Phosphodiest"/>
    <property type="match status" value="1"/>
</dbReference>
<dbReference type="PANTHER" id="PTHR10151:SF120">
    <property type="entry name" value="BIS(5'-ADENOSYL)-TRIPHOSPHATASE"/>
    <property type="match status" value="1"/>
</dbReference>
<keyword evidence="1" id="KW-0812">Transmembrane</keyword>
<organism evidence="2 3">
    <name type="scientific">Rhizopogon vesiculosus</name>
    <dbReference type="NCBI Taxonomy" id="180088"/>
    <lineage>
        <taxon>Eukaryota</taxon>
        <taxon>Fungi</taxon>
        <taxon>Dikarya</taxon>
        <taxon>Basidiomycota</taxon>
        <taxon>Agaricomycotina</taxon>
        <taxon>Agaricomycetes</taxon>
        <taxon>Agaricomycetidae</taxon>
        <taxon>Boletales</taxon>
        <taxon>Suillineae</taxon>
        <taxon>Rhizopogonaceae</taxon>
        <taxon>Rhizopogon</taxon>
    </lineage>
</organism>
<protein>
    <recommendedName>
        <fullName evidence="4">Phosphodiest-domain-containing protein</fullName>
    </recommendedName>
</protein>